<organism evidence="1">
    <name type="scientific">Trepomonas sp. PC1</name>
    <dbReference type="NCBI Taxonomy" id="1076344"/>
    <lineage>
        <taxon>Eukaryota</taxon>
        <taxon>Metamonada</taxon>
        <taxon>Diplomonadida</taxon>
        <taxon>Hexamitidae</taxon>
        <taxon>Hexamitinae</taxon>
        <taxon>Trepomonas</taxon>
    </lineage>
</organism>
<protein>
    <submittedName>
        <fullName evidence="1">Uncharacterized protein</fullName>
    </submittedName>
</protein>
<reference evidence="1" key="1">
    <citation type="submission" date="2015-07" db="EMBL/GenBank/DDBJ databases">
        <title>Adaptation to a free-living lifestyle via gene acquisitions in the diplomonad Trepomonas sp. PC1.</title>
        <authorList>
            <person name="Xu F."/>
            <person name="Jerlstrom-Hultqvist J."/>
            <person name="Kolisko M."/>
            <person name="Simpson A.G.B."/>
            <person name="Roger A.J."/>
            <person name="Svard S.G."/>
            <person name="Andersson J.O."/>
        </authorList>
    </citation>
    <scope>NUCLEOTIDE SEQUENCE</scope>
    <source>
        <strain evidence="1">PC1</strain>
    </source>
</reference>
<gene>
    <name evidence="1" type="ORF">TPC1_10858</name>
</gene>
<dbReference type="EMBL" id="GDID01000640">
    <property type="protein sequence ID" value="JAP95966.1"/>
    <property type="molecule type" value="Transcribed_RNA"/>
</dbReference>
<sequence length="117" mass="13829">EAYEHDEKPRLKTYVCNTCGQTFQQQFQPGFVKCKNPKCGDSLYQKMQNVILKFEPQIRKVVKLSEDEVIILDHLKRFCAEIFWNDLHLYSDRLALEATLDRLSSINIIDIPYNFNQ</sequence>
<accession>A0A146KKM0</accession>
<evidence type="ECO:0000313" key="1">
    <source>
        <dbReference type="EMBL" id="JAP95966.1"/>
    </source>
</evidence>
<dbReference type="AlphaFoldDB" id="A0A146KKM0"/>
<proteinExistence type="predicted"/>
<name>A0A146KKM0_9EUKA</name>
<feature type="non-terminal residue" evidence="1">
    <location>
        <position position="1"/>
    </location>
</feature>